<evidence type="ECO:0000256" key="4">
    <source>
        <dbReference type="ARBA" id="ARBA00023004"/>
    </source>
</evidence>
<proteinExistence type="predicted"/>
<dbReference type="Pfam" id="PF04055">
    <property type="entry name" value="Radical_SAM"/>
    <property type="match status" value="1"/>
</dbReference>
<keyword evidence="3" id="KW-0479">Metal-binding</keyword>
<dbReference type="SFLD" id="SFLDS00029">
    <property type="entry name" value="Radical_SAM"/>
    <property type="match status" value="1"/>
</dbReference>
<dbReference type="RefSeq" id="WP_114705761.1">
    <property type="nucleotide sequence ID" value="NZ_QDKL01000001.1"/>
</dbReference>
<evidence type="ECO:0000259" key="6">
    <source>
        <dbReference type="Pfam" id="PF04055"/>
    </source>
</evidence>
<feature type="domain" description="Radical SAM core" evidence="6">
    <location>
        <begin position="24"/>
        <end position="104"/>
    </location>
</feature>
<organism evidence="7 8">
    <name type="scientific">Halobacteriovorax vibrionivorans</name>
    <dbReference type="NCBI Taxonomy" id="2152716"/>
    <lineage>
        <taxon>Bacteria</taxon>
        <taxon>Pseudomonadati</taxon>
        <taxon>Bdellovibrionota</taxon>
        <taxon>Bacteriovoracia</taxon>
        <taxon>Bacteriovoracales</taxon>
        <taxon>Halobacteriovoraceae</taxon>
        <taxon>Halobacteriovorax</taxon>
    </lineage>
</organism>
<evidence type="ECO:0000256" key="3">
    <source>
        <dbReference type="ARBA" id="ARBA00022723"/>
    </source>
</evidence>
<gene>
    <name evidence="7" type="ORF">DAY19_03315</name>
</gene>
<protein>
    <submittedName>
        <fullName evidence="7">Radical SAM protein</fullName>
    </submittedName>
</protein>
<comment type="caution">
    <text evidence="7">The sequence shown here is derived from an EMBL/GenBank/DDBJ whole genome shotgun (WGS) entry which is preliminary data.</text>
</comment>
<dbReference type="InterPro" id="IPR013785">
    <property type="entry name" value="Aldolase_TIM"/>
</dbReference>
<dbReference type="Gene3D" id="3.20.20.70">
    <property type="entry name" value="Aldolase class I"/>
    <property type="match status" value="1"/>
</dbReference>
<dbReference type="PANTHER" id="PTHR11228">
    <property type="entry name" value="RADICAL SAM DOMAIN PROTEIN"/>
    <property type="match status" value="1"/>
</dbReference>
<keyword evidence="4" id="KW-0408">Iron</keyword>
<keyword evidence="5" id="KW-0411">Iron-sulfur</keyword>
<accession>A0ABY0IJS4</accession>
<name>A0ABY0IJS4_9BACT</name>
<keyword evidence="2" id="KW-0949">S-adenosyl-L-methionine</keyword>
<evidence type="ECO:0000256" key="5">
    <source>
        <dbReference type="ARBA" id="ARBA00023014"/>
    </source>
</evidence>
<dbReference type="InterPro" id="IPR058240">
    <property type="entry name" value="rSAM_sf"/>
</dbReference>
<evidence type="ECO:0000313" key="7">
    <source>
        <dbReference type="EMBL" id="RZF22815.1"/>
    </source>
</evidence>
<dbReference type="Proteomes" id="UP000443582">
    <property type="component" value="Unassembled WGS sequence"/>
</dbReference>
<dbReference type="EMBL" id="QDKL01000001">
    <property type="protein sequence ID" value="RZF22815.1"/>
    <property type="molecule type" value="Genomic_DNA"/>
</dbReference>
<keyword evidence="8" id="KW-1185">Reference proteome</keyword>
<dbReference type="PANTHER" id="PTHR11228:SF7">
    <property type="entry name" value="PQQA PEPTIDE CYCLASE"/>
    <property type="match status" value="1"/>
</dbReference>
<comment type="cofactor">
    <cofactor evidence="1">
        <name>[4Fe-4S] cluster</name>
        <dbReference type="ChEBI" id="CHEBI:49883"/>
    </cofactor>
</comment>
<dbReference type="InterPro" id="IPR050377">
    <property type="entry name" value="Radical_SAM_PqqE_MftC-like"/>
</dbReference>
<dbReference type="InterPro" id="IPR007197">
    <property type="entry name" value="rSAM"/>
</dbReference>
<dbReference type="SUPFAM" id="SSF102114">
    <property type="entry name" value="Radical SAM enzymes"/>
    <property type="match status" value="1"/>
</dbReference>
<evidence type="ECO:0000256" key="1">
    <source>
        <dbReference type="ARBA" id="ARBA00001966"/>
    </source>
</evidence>
<evidence type="ECO:0000313" key="8">
    <source>
        <dbReference type="Proteomes" id="UP000443582"/>
    </source>
</evidence>
<sequence length="303" mass="35721">MQYENQKILEIGQGSPLNINWEMVSHCQYDCSYCYYRPFTSDTNYSTLSKIILKKLKNIEEDFIINLIGGEPTLHPDFTQVIDELISIENLKEIRIVTNFIKPESFWNKIQRSSKIKITASYHPEYKNKDFIKKSEILSDQFNIDIAFLFTNKIEEFIKYKEVFEDAYQLAKQKKLTLNCVRLHKEEYNNTTYEEYDPEIEDFIKESEHKVSSLDNKETTLIKTSDIQKNIAKSHFLANGYNKLKGWKCDIKAFIIHYDAQVSYACKNTKKHILTCDFKTEGIVCPFNLCECDDYWSFKKVAP</sequence>
<dbReference type="CDD" id="cd01335">
    <property type="entry name" value="Radical_SAM"/>
    <property type="match status" value="1"/>
</dbReference>
<reference evidence="8" key="1">
    <citation type="journal article" date="2019" name="Int. J. Syst. Evol. Microbiol.">
        <title>Halobacteriovorax valvorus sp. nov., a novel prokaryotic predator isolated from coastal seawater of China.</title>
        <authorList>
            <person name="Chen M.-X."/>
        </authorList>
    </citation>
    <scope>NUCLEOTIDE SEQUENCE [LARGE SCALE GENOMIC DNA]</scope>
    <source>
        <strain evidence="8">BL9</strain>
    </source>
</reference>
<evidence type="ECO:0000256" key="2">
    <source>
        <dbReference type="ARBA" id="ARBA00022691"/>
    </source>
</evidence>